<keyword evidence="4" id="KW-1185">Reference proteome</keyword>
<dbReference type="InterPro" id="IPR036526">
    <property type="entry name" value="C-N_Hydrolase_sf"/>
</dbReference>
<name>A0A511V629_9BACL</name>
<dbReference type="Gene3D" id="3.60.110.10">
    <property type="entry name" value="Carbon-nitrogen hydrolase"/>
    <property type="match status" value="1"/>
</dbReference>
<dbReference type="PROSITE" id="PS50263">
    <property type="entry name" value="CN_HYDROLASE"/>
    <property type="match status" value="1"/>
</dbReference>
<evidence type="ECO:0000313" key="4">
    <source>
        <dbReference type="Proteomes" id="UP000321157"/>
    </source>
</evidence>
<dbReference type="PANTHER" id="PTHR23088">
    <property type="entry name" value="NITRILASE-RELATED"/>
    <property type="match status" value="1"/>
</dbReference>
<dbReference type="CDD" id="cd07576">
    <property type="entry name" value="R-amidase_like"/>
    <property type="match status" value="1"/>
</dbReference>
<protein>
    <recommendedName>
        <fullName evidence="2">CN hydrolase domain-containing protein</fullName>
    </recommendedName>
</protein>
<dbReference type="PANTHER" id="PTHR23088:SF27">
    <property type="entry name" value="DEAMINATED GLUTATHIONE AMIDASE"/>
    <property type="match status" value="1"/>
</dbReference>
<dbReference type="InterPro" id="IPR044083">
    <property type="entry name" value="RamA-like"/>
</dbReference>
<sequence length="263" mass="29758">MKQTWNIALAQLPCREGDKEANLREIEQAIEEAYTQGADILVLPEIILTGFVHRETLRKLAESRNGESLSRIQRKLSAFPLYLVYSFPELGEGDAVYNTTCFLRKDGTPLAYYRKTHLFAGEKKVTKPGDELVHVEVDGAKIGLLVCFDIEFPEAARALAARGIHMLLVPSANMSPYEVPHRTFTMARAMENHMFVAYCNRIGAHKSFVYRGQSVVVDPEGKIVLECADSEREVRTVQIDLADIEKSKTAYNYLEERRPELYG</sequence>
<dbReference type="AlphaFoldDB" id="A0A511V629"/>
<dbReference type="InterPro" id="IPR003010">
    <property type="entry name" value="C-N_Hydrolase"/>
</dbReference>
<accession>A0A511V629</accession>
<dbReference type="Proteomes" id="UP000321157">
    <property type="component" value="Unassembled WGS sequence"/>
</dbReference>
<evidence type="ECO:0000256" key="1">
    <source>
        <dbReference type="ARBA" id="ARBA00010613"/>
    </source>
</evidence>
<evidence type="ECO:0000259" key="2">
    <source>
        <dbReference type="PROSITE" id="PS50263"/>
    </source>
</evidence>
<dbReference type="SUPFAM" id="SSF56317">
    <property type="entry name" value="Carbon-nitrogen hydrolase"/>
    <property type="match status" value="1"/>
</dbReference>
<gene>
    <name evidence="3" type="ORF">ADA01nite_18550</name>
</gene>
<organism evidence="3 4">
    <name type="scientific">Aneurinibacillus danicus</name>
    <dbReference type="NCBI Taxonomy" id="267746"/>
    <lineage>
        <taxon>Bacteria</taxon>
        <taxon>Bacillati</taxon>
        <taxon>Bacillota</taxon>
        <taxon>Bacilli</taxon>
        <taxon>Bacillales</taxon>
        <taxon>Paenibacillaceae</taxon>
        <taxon>Aneurinibacillus group</taxon>
        <taxon>Aneurinibacillus</taxon>
    </lineage>
</organism>
<dbReference type="RefSeq" id="WP_146809668.1">
    <property type="nucleotide sequence ID" value="NZ_BJXX01000078.1"/>
</dbReference>
<reference evidence="3 4" key="1">
    <citation type="submission" date="2019-07" db="EMBL/GenBank/DDBJ databases">
        <title>Whole genome shotgun sequence of Aneurinibacillus danicus NBRC 102444.</title>
        <authorList>
            <person name="Hosoyama A."/>
            <person name="Uohara A."/>
            <person name="Ohji S."/>
            <person name="Ichikawa N."/>
        </authorList>
    </citation>
    <scope>NUCLEOTIDE SEQUENCE [LARGE SCALE GENOMIC DNA]</scope>
    <source>
        <strain evidence="3 4">NBRC 102444</strain>
    </source>
</reference>
<comment type="caution">
    <text evidence="3">The sequence shown here is derived from an EMBL/GenBank/DDBJ whole genome shotgun (WGS) entry which is preliminary data.</text>
</comment>
<dbReference type="GO" id="GO:0016787">
    <property type="term" value="F:hydrolase activity"/>
    <property type="evidence" value="ECO:0007669"/>
    <property type="project" value="InterPro"/>
</dbReference>
<proteinExistence type="inferred from homology"/>
<dbReference type="Pfam" id="PF00795">
    <property type="entry name" value="CN_hydrolase"/>
    <property type="match status" value="1"/>
</dbReference>
<comment type="similarity">
    <text evidence="1">Belongs to the carbon-nitrogen hydrolase superfamily. NIT1/NIT2 family.</text>
</comment>
<dbReference type="OrthoDB" id="9811121at2"/>
<dbReference type="EMBL" id="BJXX01000078">
    <property type="protein sequence ID" value="GEN34395.1"/>
    <property type="molecule type" value="Genomic_DNA"/>
</dbReference>
<feature type="domain" description="CN hydrolase" evidence="2">
    <location>
        <begin position="5"/>
        <end position="241"/>
    </location>
</feature>
<evidence type="ECO:0000313" key="3">
    <source>
        <dbReference type="EMBL" id="GEN34395.1"/>
    </source>
</evidence>